<evidence type="ECO:0000256" key="4">
    <source>
        <dbReference type="ARBA" id="ARBA00022970"/>
    </source>
</evidence>
<dbReference type="Gene3D" id="3.40.50.2300">
    <property type="match status" value="2"/>
</dbReference>
<proteinExistence type="inferred from homology"/>
<keyword evidence="4" id="KW-0029">Amino-acid transport</keyword>
<dbReference type="RefSeq" id="WP_316972608.1">
    <property type="nucleotide sequence ID" value="NZ_JAWIIJ010000002.1"/>
</dbReference>
<reference evidence="7 8" key="1">
    <citation type="submission" date="2023-10" db="EMBL/GenBank/DDBJ databases">
        <title>Characteristics and mechanism of a salt-tolerant marine origin heterotrophic nitrifying- aerobic denitrifying bacteria Marinobacter xestospongiae HN1.</title>
        <authorList>
            <person name="Qi R."/>
        </authorList>
    </citation>
    <scope>NUCLEOTIDE SEQUENCE [LARGE SCALE GENOMIC DNA]</scope>
    <source>
        <strain evidence="7 8">HN1</strain>
    </source>
</reference>
<evidence type="ECO:0000256" key="1">
    <source>
        <dbReference type="ARBA" id="ARBA00010062"/>
    </source>
</evidence>
<evidence type="ECO:0000256" key="5">
    <source>
        <dbReference type="SAM" id="SignalP"/>
    </source>
</evidence>
<dbReference type="Pfam" id="PF13458">
    <property type="entry name" value="Peripla_BP_6"/>
    <property type="match status" value="1"/>
</dbReference>
<dbReference type="PRINTS" id="PR00337">
    <property type="entry name" value="LEUILEVALBP"/>
</dbReference>
<evidence type="ECO:0000256" key="3">
    <source>
        <dbReference type="ARBA" id="ARBA00022729"/>
    </source>
</evidence>
<comment type="similarity">
    <text evidence="1">Belongs to the leucine-binding protein family.</text>
</comment>
<evidence type="ECO:0000313" key="7">
    <source>
        <dbReference type="EMBL" id="MDV2077722.1"/>
    </source>
</evidence>
<sequence length="417" mass="46550">MNRTRLLFLGAVLLLSSFQLMADSIKLGLNYPQTGRYKDQGLQQRLGAFLAVEEINNTGGIMGRPVELIIRNTTGDPARGAANTAELIDDEGVDMVFGGSSSAVTIASGKVARDRGRIYFGAQTSSNATTGSEGHTHMFREYPNAWMTASALGKYLKANFANDEYFYLTADYIWGWSTEESVRRFTDTENVQDHGRALTPFPDAYISDFSAALEQAAASDATVLVLVLFGDDMVRALRLVHEMGLKERMQIVVPNITLGMAKKVGATIMEGVIATTPWEWMIPYQFDFARGQAFVESFSNQFDLRPSSTAATAYSIVYQYKDAVERAGTTRTDALIRELEGHSYSLLKDTQQWRDFDHQNLQTVYVVRSKPREQVVVDDMRSDFFEVVDSISGLEAAQTLEQWQQERRAANKPLTLQ</sequence>
<dbReference type="Proteomes" id="UP001269819">
    <property type="component" value="Unassembled WGS sequence"/>
</dbReference>
<comment type="caution">
    <text evidence="7">The sequence shown here is derived from an EMBL/GenBank/DDBJ whole genome shotgun (WGS) entry which is preliminary data.</text>
</comment>
<dbReference type="PANTHER" id="PTHR30483">
    <property type="entry name" value="LEUCINE-SPECIFIC-BINDING PROTEIN"/>
    <property type="match status" value="1"/>
</dbReference>
<organism evidence="7 8">
    <name type="scientific">Marinobacter xestospongiae</name>
    <dbReference type="NCBI Taxonomy" id="994319"/>
    <lineage>
        <taxon>Bacteria</taxon>
        <taxon>Pseudomonadati</taxon>
        <taxon>Pseudomonadota</taxon>
        <taxon>Gammaproteobacteria</taxon>
        <taxon>Pseudomonadales</taxon>
        <taxon>Marinobacteraceae</taxon>
        <taxon>Marinobacter</taxon>
    </lineage>
</organism>
<dbReference type="InterPro" id="IPR000709">
    <property type="entry name" value="Leu_Ile_Val-bd"/>
</dbReference>
<keyword evidence="2" id="KW-0813">Transport</keyword>
<dbReference type="SUPFAM" id="SSF53822">
    <property type="entry name" value="Periplasmic binding protein-like I"/>
    <property type="match status" value="1"/>
</dbReference>
<dbReference type="PANTHER" id="PTHR30483:SF6">
    <property type="entry name" value="PERIPLASMIC BINDING PROTEIN OF ABC TRANSPORTER FOR NATURAL AMINO ACIDS"/>
    <property type="match status" value="1"/>
</dbReference>
<dbReference type="InterPro" id="IPR028081">
    <property type="entry name" value="Leu-bd"/>
</dbReference>
<feature type="domain" description="Leucine-binding protein" evidence="6">
    <location>
        <begin position="24"/>
        <end position="370"/>
    </location>
</feature>
<dbReference type="EMBL" id="JAWIIJ010000002">
    <property type="protein sequence ID" value="MDV2077722.1"/>
    <property type="molecule type" value="Genomic_DNA"/>
</dbReference>
<keyword evidence="8" id="KW-1185">Reference proteome</keyword>
<evidence type="ECO:0000313" key="8">
    <source>
        <dbReference type="Proteomes" id="UP001269819"/>
    </source>
</evidence>
<dbReference type="InterPro" id="IPR051010">
    <property type="entry name" value="BCAA_transport"/>
</dbReference>
<evidence type="ECO:0000256" key="2">
    <source>
        <dbReference type="ARBA" id="ARBA00022448"/>
    </source>
</evidence>
<evidence type="ECO:0000259" key="6">
    <source>
        <dbReference type="Pfam" id="PF13458"/>
    </source>
</evidence>
<protein>
    <submittedName>
        <fullName evidence="7">ABC transporter substrate-binding protein</fullName>
    </submittedName>
</protein>
<dbReference type="InterPro" id="IPR028082">
    <property type="entry name" value="Peripla_BP_I"/>
</dbReference>
<accession>A0ABU3VTY6</accession>
<gene>
    <name evidence="7" type="ORF">RYS15_03475</name>
</gene>
<feature type="chain" id="PRO_5045096603" evidence="5">
    <location>
        <begin position="23"/>
        <end position="417"/>
    </location>
</feature>
<name>A0ABU3VTY6_9GAMM</name>
<feature type="signal peptide" evidence="5">
    <location>
        <begin position="1"/>
        <end position="22"/>
    </location>
</feature>
<keyword evidence="3 5" id="KW-0732">Signal</keyword>